<evidence type="ECO:0000313" key="3">
    <source>
        <dbReference type="Proteomes" id="UP000095347"/>
    </source>
</evidence>
<dbReference type="Proteomes" id="UP000095347">
    <property type="component" value="Unassembled WGS sequence"/>
</dbReference>
<dbReference type="InterPro" id="IPR052539">
    <property type="entry name" value="MGD_biosynthesis_adapter"/>
</dbReference>
<dbReference type="PANTHER" id="PTHR40072">
    <property type="entry name" value="MOLYBDOPTERIN-GUANINE DINUCLEOTIDE BIOSYNTHESIS ADAPTER PROTEIN-RELATED"/>
    <property type="match status" value="1"/>
</dbReference>
<dbReference type="NCBIfam" id="TIGR00176">
    <property type="entry name" value="mobB"/>
    <property type="match status" value="1"/>
</dbReference>
<evidence type="ECO:0000259" key="1">
    <source>
        <dbReference type="Pfam" id="PF03205"/>
    </source>
</evidence>
<organism evidence="2 3">
    <name type="scientific">Magnetovibrio blakemorei</name>
    <dbReference type="NCBI Taxonomy" id="28181"/>
    <lineage>
        <taxon>Bacteria</taxon>
        <taxon>Pseudomonadati</taxon>
        <taxon>Pseudomonadota</taxon>
        <taxon>Alphaproteobacteria</taxon>
        <taxon>Rhodospirillales</taxon>
        <taxon>Magnetovibrionaceae</taxon>
        <taxon>Magnetovibrio</taxon>
    </lineage>
</organism>
<dbReference type="STRING" id="28181.BEN30_10985"/>
<accession>A0A1E5Q7B2</accession>
<feature type="domain" description="Molybdopterin-guanine dinucleotide biosynthesis protein B (MobB)" evidence="1">
    <location>
        <begin position="15"/>
        <end position="147"/>
    </location>
</feature>
<evidence type="ECO:0000313" key="2">
    <source>
        <dbReference type="EMBL" id="OEJ66913.1"/>
    </source>
</evidence>
<dbReference type="CDD" id="cd03116">
    <property type="entry name" value="MobB"/>
    <property type="match status" value="1"/>
</dbReference>
<keyword evidence="3" id="KW-1185">Reference proteome</keyword>
<gene>
    <name evidence="2" type="ORF">BEN30_10985</name>
</gene>
<dbReference type="PANTHER" id="PTHR40072:SF1">
    <property type="entry name" value="MOLYBDOPTERIN-GUANINE DINUCLEOTIDE BIOSYNTHESIS ADAPTER PROTEIN"/>
    <property type="match status" value="1"/>
</dbReference>
<comment type="caution">
    <text evidence="2">The sequence shown here is derived from an EMBL/GenBank/DDBJ whole genome shotgun (WGS) entry which is preliminary data.</text>
</comment>
<proteinExistence type="predicted"/>
<sequence>MTSHAPHNVQGPKYIMGIIGWSGSGKTTLLGKLIPDLTARGLTVSTMKHTHHDFDMDQPGKDSYRHREAGAKEVLLTSRKRWAMLHELREDPEYAIDDLIKMMAPVDVLLIEGFKSHTYPKIEINRPSRGKKLICEDDDSVVALATDEPFEGVGIPQLDLNNAKAVGDYIVSYLHVKT</sequence>
<protein>
    <submittedName>
        <fullName evidence="2">Molybdopterin-guanine dinucleotide biosynthesis protein B</fullName>
    </submittedName>
</protein>
<dbReference type="OrthoDB" id="9804758at2"/>
<reference evidence="3" key="1">
    <citation type="submission" date="2016-07" db="EMBL/GenBank/DDBJ databases">
        <authorList>
            <person name="Florea S."/>
            <person name="Webb J.S."/>
            <person name="Jaromczyk J."/>
            <person name="Schardl C.L."/>
        </authorList>
    </citation>
    <scope>NUCLEOTIDE SEQUENCE [LARGE SCALE GENOMIC DNA]</scope>
    <source>
        <strain evidence="3">MV-1</strain>
    </source>
</reference>
<name>A0A1E5Q7B2_9PROT</name>
<dbReference type="GO" id="GO:0006777">
    <property type="term" value="P:Mo-molybdopterin cofactor biosynthetic process"/>
    <property type="evidence" value="ECO:0007669"/>
    <property type="project" value="InterPro"/>
</dbReference>
<dbReference type="GO" id="GO:0005525">
    <property type="term" value="F:GTP binding"/>
    <property type="evidence" value="ECO:0007669"/>
    <property type="project" value="InterPro"/>
</dbReference>
<dbReference type="InterPro" id="IPR027417">
    <property type="entry name" value="P-loop_NTPase"/>
</dbReference>
<dbReference type="EMBL" id="MCGG01000027">
    <property type="protein sequence ID" value="OEJ66913.1"/>
    <property type="molecule type" value="Genomic_DNA"/>
</dbReference>
<dbReference type="Gene3D" id="3.40.50.300">
    <property type="entry name" value="P-loop containing nucleotide triphosphate hydrolases"/>
    <property type="match status" value="1"/>
</dbReference>
<dbReference type="InterPro" id="IPR004435">
    <property type="entry name" value="MobB_dom"/>
</dbReference>
<dbReference type="Pfam" id="PF03205">
    <property type="entry name" value="MobB"/>
    <property type="match status" value="1"/>
</dbReference>
<dbReference type="AlphaFoldDB" id="A0A1E5Q7B2"/>
<dbReference type="SUPFAM" id="SSF52540">
    <property type="entry name" value="P-loop containing nucleoside triphosphate hydrolases"/>
    <property type="match status" value="1"/>
</dbReference>